<keyword evidence="1" id="KW-0812">Transmembrane</keyword>
<name>A0A317FHZ4_9PROT</name>
<organism evidence="2 3">
    <name type="scientific">Falsiroseomonas bella</name>
    <dbReference type="NCBI Taxonomy" id="2184016"/>
    <lineage>
        <taxon>Bacteria</taxon>
        <taxon>Pseudomonadati</taxon>
        <taxon>Pseudomonadota</taxon>
        <taxon>Alphaproteobacteria</taxon>
        <taxon>Acetobacterales</taxon>
        <taxon>Roseomonadaceae</taxon>
        <taxon>Falsiroseomonas</taxon>
    </lineage>
</organism>
<proteinExistence type="predicted"/>
<reference evidence="3" key="1">
    <citation type="submission" date="2018-05" db="EMBL/GenBank/DDBJ databases">
        <authorList>
            <person name="Du Z."/>
            <person name="Wang X."/>
        </authorList>
    </citation>
    <scope>NUCLEOTIDE SEQUENCE [LARGE SCALE GENOMIC DNA]</scope>
    <source>
        <strain evidence="3">CQN31</strain>
    </source>
</reference>
<evidence type="ECO:0000313" key="3">
    <source>
        <dbReference type="Proteomes" id="UP000245765"/>
    </source>
</evidence>
<dbReference type="RefSeq" id="WP_109868834.1">
    <property type="nucleotide sequence ID" value="NZ_QGNA01000001.1"/>
</dbReference>
<comment type="caution">
    <text evidence="2">The sequence shown here is derived from an EMBL/GenBank/DDBJ whole genome shotgun (WGS) entry which is preliminary data.</text>
</comment>
<evidence type="ECO:0000313" key="2">
    <source>
        <dbReference type="EMBL" id="PWS38213.1"/>
    </source>
</evidence>
<keyword evidence="1" id="KW-0472">Membrane</keyword>
<keyword evidence="1" id="KW-1133">Transmembrane helix</keyword>
<accession>A0A317FHZ4</accession>
<evidence type="ECO:0000256" key="1">
    <source>
        <dbReference type="SAM" id="Phobius"/>
    </source>
</evidence>
<gene>
    <name evidence="2" type="ORF">DFH01_02630</name>
</gene>
<protein>
    <submittedName>
        <fullName evidence="2">Uncharacterized protein</fullName>
    </submittedName>
</protein>
<keyword evidence="3" id="KW-1185">Reference proteome</keyword>
<dbReference type="Proteomes" id="UP000245765">
    <property type="component" value="Unassembled WGS sequence"/>
</dbReference>
<dbReference type="AlphaFoldDB" id="A0A317FHZ4"/>
<dbReference type="EMBL" id="QGNA01000001">
    <property type="protein sequence ID" value="PWS38213.1"/>
    <property type="molecule type" value="Genomic_DNA"/>
</dbReference>
<sequence>MDPLTRLLIRLAQWHRNPPSRRWVRIAVVTLVLVAVVVAIEKLVGWPDWLSAERVPIRRM</sequence>
<feature type="transmembrane region" description="Helical" evidence="1">
    <location>
        <begin position="23"/>
        <end position="40"/>
    </location>
</feature>